<name>A0A4U5M5U8_STECR</name>
<proteinExistence type="predicted"/>
<reference evidence="1 2" key="1">
    <citation type="journal article" date="2015" name="Genome Biol.">
        <title>Comparative genomics of Steinernema reveals deeply conserved gene regulatory networks.</title>
        <authorList>
            <person name="Dillman A.R."/>
            <person name="Macchietto M."/>
            <person name="Porter C.F."/>
            <person name="Rogers A."/>
            <person name="Williams B."/>
            <person name="Antoshechkin I."/>
            <person name="Lee M.M."/>
            <person name="Goodwin Z."/>
            <person name="Lu X."/>
            <person name="Lewis E.E."/>
            <person name="Goodrich-Blair H."/>
            <person name="Stock S.P."/>
            <person name="Adams B.J."/>
            <person name="Sternberg P.W."/>
            <person name="Mortazavi A."/>
        </authorList>
    </citation>
    <scope>NUCLEOTIDE SEQUENCE [LARGE SCALE GENOMIC DNA]</scope>
    <source>
        <strain evidence="1 2">ALL</strain>
    </source>
</reference>
<evidence type="ECO:0000313" key="2">
    <source>
        <dbReference type="Proteomes" id="UP000298663"/>
    </source>
</evidence>
<keyword evidence="2" id="KW-1185">Reference proteome</keyword>
<sequence>MGSFATLRKRSSTRGLTLPSAKIVNLATPPLDCQGTSFPRILPDELNAVFQTGHQLDFCLSRKLSLLKLRQKQVLA</sequence>
<dbReference type="AlphaFoldDB" id="A0A4U5M5U8"/>
<gene>
    <name evidence="1" type="ORF">L596_024811</name>
</gene>
<comment type="caution">
    <text evidence="1">The sequence shown here is derived from an EMBL/GenBank/DDBJ whole genome shotgun (WGS) entry which is preliminary data.</text>
</comment>
<accession>A0A4U5M5U8</accession>
<dbReference type="Proteomes" id="UP000298663">
    <property type="component" value="Unassembled WGS sequence"/>
</dbReference>
<dbReference type="EMBL" id="AZBU02000009">
    <property type="protein sequence ID" value="TKR64241.1"/>
    <property type="molecule type" value="Genomic_DNA"/>
</dbReference>
<evidence type="ECO:0000313" key="1">
    <source>
        <dbReference type="EMBL" id="TKR64241.1"/>
    </source>
</evidence>
<organism evidence="1 2">
    <name type="scientific">Steinernema carpocapsae</name>
    <name type="common">Entomopathogenic nematode</name>
    <dbReference type="NCBI Taxonomy" id="34508"/>
    <lineage>
        <taxon>Eukaryota</taxon>
        <taxon>Metazoa</taxon>
        <taxon>Ecdysozoa</taxon>
        <taxon>Nematoda</taxon>
        <taxon>Chromadorea</taxon>
        <taxon>Rhabditida</taxon>
        <taxon>Tylenchina</taxon>
        <taxon>Panagrolaimomorpha</taxon>
        <taxon>Strongyloidoidea</taxon>
        <taxon>Steinernematidae</taxon>
        <taxon>Steinernema</taxon>
    </lineage>
</organism>
<protein>
    <submittedName>
        <fullName evidence="1">Uncharacterized protein</fullName>
    </submittedName>
</protein>
<reference evidence="1 2" key="2">
    <citation type="journal article" date="2019" name="G3 (Bethesda)">
        <title>Hybrid Assembly of the Genome of the Entomopathogenic Nematode Steinernema carpocapsae Identifies the X-Chromosome.</title>
        <authorList>
            <person name="Serra L."/>
            <person name="Macchietto M."/>
            <person name="Macias-Munoz A."/>
            <person name="McGill C.J."/>
            <person name="Rodriguez I.M."/>
            <person name="Rodriguez B."/>
            <person name="Murad R."/>
            <person name="Mortazavi A."/>
        </authorList>
    </citation>
    <scope>NUCLEOTIDE SEQUENCE [LARGE SCALE GENOMIC DNA]</scope>
    <source>
        <strain evidence="1 2">ALL</strain>
    </source>
</reference>